<dbReference type="InterPro" id="IPR012677">
    <property type="entry name" value="Nucleotide-bd_a/b_plait_sf"/>
</dbReference>
<dbReference type="InterPro" id="IPR000504">
    <property type="entry name" value="RRM_dom"/>
</dbReference>
<feature type="domain" description="RRM" evidence="2">
    <location>
        <begin position="3"/>
        <end position="80"/>
    </location>
</feature>
<dbReference type="Pfam" id="PF00076">
    <property type="entry name" value="RRM_1"/>
    <property type="match status" value="1"/>
</dbReference>
<name>A0A8T2PZG2_CERRI</name>
<gene>
    <name evidence="3" type="ORF">KP509_39G023700</name>
</gene>
<dbReference type="AlphaFoldDB" id="A0A8T2PZG2"/>
<dbReference type="Proteomes" id="UP000825935">
    <property type="component" value="Chromosome 39"/>
</dbReference>
<proteinExistence type="predicted"/>
<evidence type="ECO:0000313" key="4">
    <source>
        <dbReference type="Proteomes" id="UP000825935"/>
    </source>
</evidence>
<dbReference type="SMART" id="SM00360">
    <property type="entry name" value="RRM"/>
    <property type="match status" value="1"/>
</dbReference>
<comment type="caution">
    <text evidence="3">The sequence shown here is derived from an EMBL/GenBank/DDBJ whole genome shotgun (WGS) entry which is preliminary data.</text>
</comment>
<sequence>MKDKVLHALLRACCVCLSKDDLHEFFIRLGVGEVEDAYLGKGRDYGFVRYATHEAAARAIQAANGKVIGRRRMKCSWGIKPTLRADVSDSPTVIEQDDHPSILPCINPLESSIYTTLHECSESSHQ</sequence>
<reference evidence="3" key="1">
    <citation type="submission" date="2021-08" db="EMBL/GenBank/DDBJ databases">
        <title>WGS assembly of Ceratopteris richardii.</title>
        <authorList>
            <person name="Marchant D.B."/>
            <person name="Chen G."/>
            <person name="Jenkins J."/>
            <person name="Shu S."/>
            <person name="Leebens-Mack J."/>
            <person name="Grimwood J."/>
            <person name="Schmutz J."/>
            <person name="Soltis P."/>
            <person name="Soltis D."/>
            <person name="Chen Z.-H."/>
        </authorList>
    </citation>
    <scope>NUCLEOTIDE SEQUENCE</scope>
    <source>
        <strain evidence="3">Whitten #5841</strain>
        <tissue evidence="3">Leaf</tissue>
    </source>
</reference>
<dbReference type="PROSITE" id="PS50102">
    <property type="entry name" value="RRM"/>
    <property type="match status" value="1"/>
</dbReference>
<dbReference type="GO" id="GO:0003723">
    <property type="term" value="F:RNA binding"/>
    <property type="evidence" value="ECO:0007669"/>
    <property type="project" value="UniProtKB-UniRule"/>
</dbReference>
<dbReference type="OrthoDB" id="8093034at2759"/>
<accession>A0A8T2PZG2</accession>
<keyword evidence="1" id="KW-0694">RNA-binding</keyword>
<dbReference type="Gene3D" id="3.30.70.330">
    <property type="match status" value="1"/>
</dbReference>
<evidence type="ECO:0000313" key="3">
    <source>
        <dbReference type="EMBL" id="KAH7276830.1"/>
    </source>
</evidence>
<dbReference type="EMBL" id="CM035444">
    <property type="protein sequence ID" value="KAH7276830.1"/>
    <property type="molecule type" value="Genomic_DNA"/>
</dbReference>
<dbReference type="SUPFAM" id="SSF54928">
    <property type="entry name" value="RNA-binding domain, RBD"/>
    <property type="match status" value="1"/>
</dbReference>
<evidence type="ECO:0000259" key="2">
    <source>
        <dbReference type="PROSITE" id="PS50102"/>
    </source>
</evidence>
<organism evidence="3 4">
    <name type="scientific">Ceratopteris richardii</name>
    <name type="common">Triangle waterfern</name>
    <dbReference type="NCBI Taxonomy" id="49495"/>
    <lineage>
        <taxon>Eukaryota</taxon>
        <taxon>Viridiplantae</taxon>
        <taxon>Streptophyta</taxon>
        <taxon>Embryophyta</taxon>
        <taxon>Tracheophyta</taxon>
        <taxon>Polypodiopsida</taxon>
        <taxon>Polypodiidae</taxon>
        <taxon>Polypodiales</taxon>
        <taxon>Pteridineae</taxon>
        <taxon>Pteridaceae</taxon>
        <taxon>Parkerioideae</taxon>
        <taxon>Ceratopteris</taxon>
    </lineage>
</organism>
<protein>
    <recommendedName>
        <fullName evidence="2">RRM domain-containing protein</fullName>
    </recommendedName>
</protein>
<evidence type="ECO:0000256" key="1">
    <source>
        <dbReference type="PROSITE-ProRule" id="PRU00176"/>
    </source>
</evidence>
<keyword evidence="4" id="KW-1185">Reference proteome</keyword>
<dbReference type="InterPro" id="IPR035979">
    <property type="entry name" value="RBD_domain_sf"/>
</dbReference>